<dbReference type="AlphaFoldDB" id="A0A2H4ZQ44"/>
<sequence length="388" mass="42342">MSEPALHHAPVVIIGGGFGGLYSALALSSIDNHPPILLIEPKERFIFFPLIYELLSGELRTWEVAPKYKKLFAGREIAWLQDSVTAIDMDSKFVTTALGQCQEFGQLVIATGTRLETFGTPGVREHAMTFHSLSDIERLQQLLKFARESPDLKQKLVIVGAGPTGVELACKLADLAEGSIEIELIEQSDQLLKSARAFNREQAQIALLKRNVTSKIKTKVLKVNNGSILTIGPNSIEETISTVGVIWTAGISPSFPIISPPPTIDNRGRLVCSEKLQLLPYEDIFVIGDIGSGPNPLPMTAQVAFQQAELLCTNLISQREGLPLSTFRWKDLGEMVSLGVDNATLVSSGLTLAGSSAFQIRRLAYLARLPGLSHQLRAATGWLLSERY</sequence>
<dbReference type="InterPro" id="IPR036188">
    <property type="entry name" value="FAD/NAD-bd_sf"/>
</dbReference>
<evidence type="ECO:0000256" key="1">
    <source>
        <dbReference type="ARBA" id="ARBA00001974"/>
    </source>
</evidence>
<keyword evidence="4" id="KW-0274">FAD</keyword>
<keyword evidence="3" id="KW-0285">Flavoprotein</keyword>
<dbReference type="SUPFAM" id="SSF51905">
    <property type="entry name" value="FAD/NAD(P)-binding domain"/>
    <property type="match status" value="2"/>
</dbReference>
<reference evidence="7" key="1">
    <citation type="submission" date="2017-10" db="EMBL/GenBank/DDBJ databases">
        <title>Paulinella longichromatophora chromatophore genome.</title>
        <authorList>
            <person name="Lhee D."/>
            <person name="Yoon H.S."/>
        </authorList>
    </citation>
    <scope>NUCLEOTIDE SEQUENCE</scope>
</reference>
<protein>
    <submittedName>
        <fullName evidence="7">Putative NADH dehydrogenase, transport associated</fullName>
    </submittedName>
</protein>
<dbReference type="InterPro" id="IPR023753">
    <property type="entry name" value="FAD/NAD-binding_dom"/>
</dbReference>
<evidence type="ECO:0000256" key="4">
    <source>
        <dbReference type="ARBA" id="ARBA00022827"/>
    </source>
</evidence>
<dbReference type="PRINTS" id="PR00411">
    <property type="entry name" value="PNDRDTASEI"/>
</dbReference>
<evidence type="ECO:0000259" key="6">
    <source>
        <dbReference type="Pfam" id="PF07992"/>
    </source>
</evidence>
<gene>
    <name evidence="7" type="primary">ndh</name>
    <name evidence="7" type="ORF">PLO_655</name>
</gene>
<dbReference type="InterPro" id="IPR051169">
    <property type="entry name" value="NADH-Q_oxidoreductase"/>
</dbReference>
<evidence type="ECO:0000256" key="5">
    <source>
        <dbReference type="ARBA" id="ARBA00023002"/>
    </source>
</evidence>
<evidence type="ECO:0000256" key="3">
    <source>
        <dbReference type="ARBA" id="ARBA00022630"/>
    </source>
</evidence>
<dbReference type="Gene3D" id="3.50.50.100">
    <property type="match status" value="1"/>
</dbReference>
<accession>A0A2H4ZQ44</accession>
<geneLocation type="plastid" evidence="7"/>
<comment type="cofactor">
    <cofactor evidence="1">
        <name>FAD</name>
        <dbReference type="ChEBI" id="CHEBI:57692"/>
    </cofactor>
</comment>
<proteinExistence type="inferred from homology"/>
<comment type="similarity">
    <text evidence="2">Belongs to the NADH dehydrogenase family.</text>
</comment>
<name>A0A2H4ZQ44_9EUKA</name>
<dbReference type="PANTHER" id="PTHR42913">
    <property type="entry name" value="APOPTOSIS-INDUCING FACTOR 1"/>
    <property type="match status" value="1"/>
</dbReference>
<dbReference type="GO" id="GO:0019646">
    <property type="term" value="P:aerobic electron transport chain"/>
    <property type="evidence" value="ECO:0007669"/>
    <property type="project" value="TreeGrafter"/>
</dbReference>
<dbReference type="Pfam" id="PF07992">
    <property type="entry name" value="Pyr_redox_2"/>
    <property type="match status" value="1"/>
</dbReference>
<dbReference type="PANTHER" id="PTHR42913:SF3">
    <property type="entry name" value="64 KDA MITOCHONDRIAL NADH DEHYDROGENASE (EUROFUNG)"/>
    <property type="match status" value="1"/>
</dbReference>
<dbReference type="EMBL" id="MG264610">
    <property type="protein sequence ID" value="AUG32633.1"/>
    <property type="molecule type" value="Genomic_DNA"/>
</dbReference>
<keyword evidence="7" id="KW-0934">Plastid</keyword>
<keyword evidence="5" id="KW-0560">Oxidoreductase</keyword>
<evidence type="ECO:0000256" key="2">
    <source>
        <dbReference type="ARBA" id="ARBA00005272"/>
    </source>
</evidence>
<organism evidence="7">
    <name type="scientific">Paulinella longichromatophora</name>
    <dbReference type="NCBI Taxonomy" id="1708747"/>
    <lineage>
        <taxon>Eukaryota</taxon>
        <taxon>Sar</taxon>
        <taxon>Rhizaria</taxon>
        <taxon>Cercozoa</taxon>
        <taxon>Imbricatea</taxon>
        <taxon>Silicofilosea</taxon>
        <taxon>Euglyphida</taxon>
        <taxon>Paulinellidae</taxon>
        <taxon>Paulinella</taxon>
    </lineage>
</organism>
<dbReference type="PRINTS" id="PR00368">
    <property type="entry name" value="FADPNR"/>
</dbReference>
<feature type="domain" description="FAD/NAD(P)-binding" evidence="6">
    <location>
        <begin position="11"/>
        <end position="308"/>
    </location>
</feature>
<dbReference type="GO" id="GO:0003955">
    <property type="term" value="F:NAD(P)H dehydrogenase (quinone) activity"/>
    <property type="evidence" value="ECO:0007669"/>
    <property type="project" value="TreeGrafter"/>
</dbReference>
<evidence type="ECO:0000313" key="7">
    <source>
        <dbReference type="EMBL" id="AUG32633.1"/>
    </source>
</evidence>